<dbReference type="InterPro" id="IPR001647">
    <property type="entry name" value="HTH_TetR"/>
</dbReference>
<dbReference type="Pfam" id="PF14278">
    <property type="entry name" value="TetR_C_8"/>
    <property type="match status" value="1"/>
</dbReference>
<dbReference type="Proteomes" id="UP000636394">
    <property type="component" value="Unassembled WGS sequence"/>
</dbReference>
<keyword evidence="3" id="KW-1133">Transmembrane helix</keyword>
<dbReference type="InterPro" id="IPR023772">
    <property type="entry name" value="DNA-bd_HTH_TetR-type_CS"/>
</dbReference>
<evidence type="ECO:0000256" key="3">
    <source>
        <dbReference type="SAM" id="Phobius"/>
    </source>
</evidence>
<evidence type="ECO:0000313" key="6">
    <source>
        <dbReference type="EMBL" id="QTU85229.1"/>
    </source>
</evidence>
<dbReference type="Gene3D" id="1.10.357.10">
    <property type="entry name" value="Tetracycline Repressor, domain 2"/>
    <property type="match status" value="1"/>
</dbReference>
<evidence type="ECO:0000313" key="8">
    <source>
        <dbReference type="Proteomes" id="UP000671910"/>
    </source>
</evidence>
<dbReference type="GO" id="GO:0003677">
    <property type="term" value="F:DNA binding"/>
    <property type="evidence" value="ECO:0007669"/>
    <property type="project" value="UniProtKB-UniRule"/>
</dbReference>
<dbReference type="KEGG" id="ebz:J7S26_06265"/>
<reference evidence="6" key="2">
    <citation type="submission" date="2021-04" db="EMBL/GenBank/DDBJ databases">
        <title>Novel species in family Eggerthellaceae.</title>
        <authorList>
            <person name="Zhang G."/>
        </authorList>
    </citation>
    <scope>NUCLEOTIDE SEQUENCE</scope>
    <source>
        <strain evidence="6">Zg-886</strain>
    </source>
</reference>
<feature type="domain" description="HTH tetR-type" evidence="4">
    <location>
        <begin position="1"/>
        <end position="47"/>
    </location>
</feature>
<dbReference type="InterPro" id="IPR050624">
    <property type="entry name" value="HTH-type_Tx_Regulator"/>
</dbReference>
<dbReference type="PROSITE" id="PS50977">
    <property type="entry name" value="HTH_TETR_2"/>
    <property type="match status" value="1"/>
</dbReference>
<reference evidence="5 7" key="1">
    <citation type="submission" date="2019-11" db="EMBL/GenBank/DDBJ databases">
        <title>Eggerthellaceae novel genus isolated from the rectal contents of marmort.</title>
        <authorList>
            <person name="Zhang G."/>
        </authorList>
    </citation>
    <scope>NUCLEOTIDE SEQUENCE [LARGE SCALE GENOMIC DNA]</scope>
    <source>
        <strain evidence="5">Zg-886</strain>
        <strain evidence="7">zg-886</strain>
    </source>
</reference>
<name>A0A9E6MRS1_9ACTN</name>
<keyword evidence="3" id="KW-0472">Membrane</keyword>
<evidence type="ECO:0000259" key="4">
    <source>
        <dbReference type="PROSITE" id="PS50977"/>
    </source>
</evidence>
<accession>A0A9E6MRS1</accession>
<keyword evidence="7" id="KW-1185">Reference proteome</keyword>
<evidence type="ECO:0000313" key="7">
    <source>
        <dbReference type="Proteomes" id="UP000636394"/>
    </source>
</evidence>
<gene>
    <name evidence="5" type="ORF">GMI68_04890</name>
    <name evidence="6" type="ORF">J7S26_06265</name>
</gene>
<evidence type="ECO:0000313" key="5">
    <source>
        <dbReference type="EMBL" id="NHM14106.1"/>
    </source>
</evidence>
<dbReference type="PANTHER" id="PTHR43479:SF7">
    <property type="entry name" value="TETR-FAMILY TRANSCRIPTIONAL REGULATOR"/>
    <property type="match status" value="1"/>
</dbReference>
<dbReference type="EMBL" id="CP072829">
    <property type="protein sequence ID" value="QTU85229.1"/>
    <property type="molecule type" value="Genomic_DNA"/>
</dbReference>
<keyword evidence="1 2" id="KW-0238">DNA-binding</keyword>
<dbReference type="PROSITE" id="PS01081">
    <property type="entry name" value="HTH_TETR_1"/>
    <property type="match status" value="1"/>
</dbReference>
<sequence length="178" mass="20339">MEERGFDNLSVNDLCERADLTRATFYNHFHDKDELLLTLEDEVIADLEIFRVDLAHLSLLDLAVAVRTGQPLPLLVALFDYLREQGDFLHAVLGPGGDIRFGPRLRDCVCTDLVWSILHDRYRESTTSFVGYYVSFYAGAYLGVIMRWIETGMQESSEDMARIALRLFFIQPGESIVL</sequence>
<feature type="transmembrane region" description="Helical" evidence="3">
    <location>
        <begin position="129"/>
        <end position="149"/>
    </location>
</feature>
<evidence type="ECO:0000256" key="2">
    <source>
        <dbReference type="PROSITE-ProRule" id="PRU00335"/>
    </source>
</evidence>
<evidence type="ECO:0000256" key="1">
    <source>
        <dbReference type="ARBA" id="ARBA00023125"/>
    </source>
</evidence>
<dbReference type="InterPro" id="IPR039532">
    <property type="entry name" value="TetR_C_Firmicutes"/>
</dbReference>
<dbReference type="InterPro" id="IPR009057">
    <property type="entry name" value="Homeodomain-like_sf"/>
</dbReference>
<protein>
    <submittedName>
        <fullName evidence="5">TetR family transcriptional regulator</fullName>
    </submittedName>
    <submittedName>
        <fullName evidence="6">TetR/AcrR family transcriptional regulator</fullName>
    </submittedName>
</protein>
<dbReference type="PANTHER" id="PTHR43479">
    <property type="entry name" value="ACREF/ENVCD OPERON REPRESSOR-RELATED"/>
    <property type="match status" value="1"/>
</dbReference>
<dbReference type="EMBL" id="WPCR01000005">
    <property type="protein sequence ID" value="NHM14106.1"/>
    <property type="molecule type" value="Genomic_DNA"/>
</dbReference>
<dbReference type="SUPFAM" id="SSF46689">
    <property type="entry name" value="Homeodomain-like"/>
    <property type="match status" value="1"/>
</dbReference>
<organism evidence="6 8">
    <name type="scientific">Xiamenia xianingshaonis</name>
    <dbReference type="NCBI Taxonomy" id="2682776"/>
    <lineage>
        <taxon>Bacteria</taxon>
        <taxon>Bacillati</taxon>
        <taxon>Actinomycetota</taxon>
        <taxon>Coriobacteriia</taxon>
        <taxon>Eggerthellales</taxon>
        <taxon>Eggerthellaceae</taxon>
        <taxon>Xiamenia</taxon>
    </lineage>
</organism>
<dbReference type="Pfam" id="PF00440">
    <property type="entry name" value="TetR_N"/>
    <property type="match status" value="1"/>
</dbReference>
<keyword evidence="3" id="KW-0812">Transmembrane</keyword>
<proteinExistence type="predicted"/>
<dbReference type="Proteomes" id="UP000671910">
    <property type="component" value="Chromosome"/>
</dbReference>
<dbReference type="AlphaFoldDB" id="A0A9E6MRS1"/>
<feature type="DNA-binding region" description="H-T-H motif" evidence="2">
    <location>
        <begin position="10"/>
        <end position="29"/>
    </location>
</feature>